<evidence type="ECO:0000313" key="8">
    <source>
        <dbReference type="EMBL" id="GMR45235.1"/>
    </source>
</evidence>
<evidence type="ECO:0000256" key="4">
    <source>
        <dbReference type="ARBA" id="ARBA00022989"/>
    </source>
</evidence>
<evidence type="ECO:0000256" key="3">
    <source>
        <dbReference type="ARBA" id="ARBA00022692"/>
    </source>
</evidence>
<dbReference type="PANTHER" id="PTHR22945">
    <property type="entry name" value="SERPENTINE RECEPTOR, CLASS D DELTA"/>
    <property type="match status" value="1"/>
</dbReference>
<proteinExistence type="inferred from homology"/>
<feature type="transmembrane region" description="Helical" evidence="6">
    <location>
        <begin position="89"/>
        <end position="108"/>
    </location>
</feature>
<evidence type="ECO:0000256" key="6">
    <source>
        <dbReference type="SAM" id="Phobius"/>
    </source>
</evidence>
<reference evidence="9" key="1">
    <citation type="submission" date="2022-10" db="EMBL/GenBank/DDBJ databases">
        <title>Genome assembly of Pristionchus species.</title>
        <authorList>
            <person name="Yoshida K."/>
            <person name="Sommer R.J."/>
        </authorList>
    </citation>
    <scope>NUCLEOTIDE SEQUENCE [LARGE SCALE GENOMIC DNA]</scope>
    <source>
        <strain evidence="9">RS5460</strain>
    </source>
</reference>
<feature type="signal peptide" evidence="7">
    <location>
        <begin position="1"/>
        <end position="25"/>
    </location>
</feature>
<evidence type="ECO:0000256" key="1">
    <source>
        <dbReference type="ARBA" id="ARBA00004141"/>
    </source>
</evidence>
<sequence length="178" mass="20235">FRTPKSLRTYSIFLLHNALTDLCSATSCLLGTVRLIQNHAADSMVIVFLGPCILISERLCRMCQGAFCYRLYVFSYVFSSRPPPSRTTIWILCTLTYIIIGPPTYAYYSVEADTSPEVAKRFGLEGYTTAYFFHSHPNALFANIGTVLLSPVAMIIIFMVRRKLIRRIKMALLNMRKV</sequence>
<dbReference type="Pfam" id="PF10317">
    <property type="entry name" value="7TM_GPCR_Srd"/>
    <property type="match status" value="1"/>
</dbReference>
<comment type="caution">
    <text evidence="8">The sequence shown here is derived from an EMBL/GenBank/DDBJ whole genome shotgun (WGS) entry which is preliminary data.</text>
</comment>
<feature type="transmembrane region" description="Helical" evidence="6">
    <location>
        <begin position="140"/>
        <end position="160"/>
    </location>
</feature>
<dbReference type="InterPro" id="IPR050920">
    <property type="entry name" value="Nematode_rcpt-like_delta"/>
</dbReference>
<evidence type="ECO:0000256" key="2">
    <source>
        <dbReference type="ARBA" id="ARBA00009166"/>
    </source>
</evidence>
<name>A0AAN5CIZ8_9BILA</name>
<keyword evidence="3 6" id="KW-0812">Transmembrane</keyword>
<keyword evidence="9" id="KW-1185">Reference proteome</keyword>
<protein>
    <recommendedName>
        <fullName evidence="10">G protein-coupled receptor</fullName>
    </recommendedName>
</protein>
<evidence type="ECO:0000256" key="5">
    <source>
        <dbReference type="ARBA" id="ARBA00023136"/>
    </source>
</evidence>
<comment type="similarity">
    <text evidence="2">Belongs to the nematode receptor-like protein srd family.</text>
</comment>
<gene>
    <name evidence="8" type="ORF">PMAYCL1PPCAC_15430</name>
</gene>
<evidence type="ECO:0008006" key="10">
    <source>
        <dbReference type="Google" id="ProtNLM"/>
    </source>
</evidence>
<dbReference type="EMBL" id="BTRK01000004">
    <property type="protein sequence ID" value="GMR45235.1"/>
    <property type="molecule type" value="Genomic_DNA"/>
</dbReference>
<dbReference type="Proteomes" id="UP001328107">
    <property type="component" value="Unassembled WGS sequence"/>
</dbReference>
<keyword evidence="5 6" id="KW-0472">Membrane</keyword>
<accession>A0AAN5CIZ8</accession>
<keyword evidence="4 6" id="KW-1133">Transmembrane helix</keyword>
<evidence type="ECO:0000313" key="9">
    <source>
        <dbReference type="Proteomes" id="UP001328107"/>
    </source>
</evidence>
<comment type="subcellular location">
    <subcellularLocation>
        <location evidence="1">Membrane</location>
        <topology evidence="1">Multi-pass membrane protein</topology>
    </subcellularLocation>
</comment>
<feature type="chain" id="PRO_5042833840" description="G protein-coupled receptor" evidence="7">
    <location>
        <begin position="26"/>
        <end position="178"/>
    </location>
</feature>
<keyword evidence="7" id="KW-0732">Signal</keyword>
<evidence type="ECO:0000256" key="7">
    <source>
        <dbReference type="SAM" id="SignalP"/>
    </source>
</evidence>
<dbReference type="InterPro" id="IPR019421">
    <property type="entry name" value="7TM_GPCR_serpentine_rcpt_Srd"/>
</dbReference>
<dbReference type="GO" id="GO:0016020">
    <property type="term" value="C:membrane"/>
    <property type="evidence" value="ECO:0007669"/>
    <property type="project" value="UniProtKB-SubCell"/>
</dbReference>
<feature type="non-terminal residue" evidence="8">
    <location>
        <position position="1"/>
    </location>
</feature>
<dbReference type="PANTHER" id="PTHR22945:SF40">
    <property type="entry name" value="SERPENTINE RECEPTOR, CLASS D (DELTA)-RELATED"/>
    <property type="match status" value="1"/>
</dbReference>
<organism evidence="8 9">
    <name type="scientific">Pristionchus mayeri</name>
    <dbReference type="NCBI Taxonomy" id="1317129"/>
    <lineage>
        <taxon>Eukaryota</taxon>
        <taxon>Metazoa</taxon>
        <taxon>Ecdysozoa</taxon>
        <taxon>Nematoda</taxon>
        <taxon>Chromadorea</taxon>
        <taxon>Rhabditida</taxon>
        <taxon>Rhabditina</taxon>
        <taxon>Diplogasteromorpha</taxon>
        <taxon>Diplogasteroidea</taxon>
        <taxon>Neodiplogasteridae</taxon>
        <taxon>Pristionchus</taxon>
    </lineage>
</organism>
<dbReference type="AlphaFoldDB" id="A0AAN5CIZ8"/>